<organism evidence="2 3">
    <name type="scientific">Jilunia laotingensis</name>
    <dbReference type="NCBI Taxonomy" id="2763675"/>
    <lineage>
        <taxon>Bacteria</taxon>
        <taxon>Pseudomonadati</taxon>
        <taxon>Bacteroidota</taxon>
        <taxon>Bacteroidia</taxon>
        <taxon>Bacteroidales</taxon>
        <taxon>Bacteroidaceae</taxon>
        <taxon>Jilunia</taxon>
    </lineage>
</organism>
<dbReference type="InterPro" id="IPR025868">
    <property type="entry name" value="Zn_ribbon_dom_put"/>
</dbReference>
<dbReference type="Pfam" id="PF12674">
    <property type="entry name" value="Zn_ribbon_2"/>
    <property type="match status" value="1"/>
</dbReference>
<proteinExistence type="predicted"/>
<dbReference type="RefSeq" id="WP_262435599.1">
    <property type="nucleotide sequence ID" value="NZ_JACRTF010000001.1"/>
</dbReference>
<reference evidence="2" key="1">
    <citation type="submission" date="2020-08" db="EMBL/GenBank/DDBJ databases">
        <title>Genome public.</title>
        <authorList>
            <person name="Liu C."/>
            <person name="Sun Q."/>
        </authorList>
    </citation>
    <scope>NUCLEOTIDE SEQUENCE</scope>
    <source>
        <strain evidence="2">N12</strain>
    </source>
</reference>
<dbReference type="AlphaFoldDB" id="A0A926IS97"/>
<evidence type="ECO:0000259" key="1">
    <source>
        <dbReference type="Pfam" id="PF12674"/>
    </source>
</evidence>
<gene>
    <name evidence="2" type="ORF">H8744_14935</name>
</gene>
<keyword evidence="3" id="KW-1185">Reference proteome</keyword>
<evidence type="ECO:0000313" key="2">
    <source>
        <dbReference type="EMBL" id="MBC8594508.1"/>
    </source>
</evidence>
<evidence type="ECO:0000313" key="3">
    <source>
        <dbReference type="Proteomes" id="UP000651085"/>
    </source>
</evidence>
<comment type="caution">
    <text evidence="2">The sequence shown here is derived from an EMBL/GenBank/DDBJ whole genome shotgun (WGS) entry which is preliminary data.</text>
</comment>
<sequence>METKYCQSCGMPLQKQEELGTNRNGSKNEEYCCYCYKDGAFTMDCTMDQMIEHCAQFVDEFNKDSGVTYTREKAIAEMKAYFPTLKRWAGK</sequence>
<dbReference type="Proteomes" id="UP000651085">
    <property type="component" value="Unassembled WGS sequence"/>
</dbReference>
<dbReference type="EMBL" id="JACRTF010000001">
    <property type="protein sequence ID" value="MBC8594508.1"/>
    <property type="molecule type" value="Genomic_DNA"/>
</dbReference>
<name>A0A926IS97_9BACT</name>
<accession>A0A926IS97</accession>
<feature type="domain" description="Putative zinc ribbon" evidence="1">
    <location>
        <begin position="5"/>
        <end position="88"/>
    </location>
</feature>
<protein>
    <submittedName>
        <fullName evidence="2">Zinc ribbon domain-containing protein</fullName>
    </submittedName>
</protein>